<organism evidence="2 3">
    <name type="scientific">Nocardia ignorata</name>
    <dbReference type="NCBI Taxonomy" id="145285"/>
    <lineage>
        <taxon>Bacteria</taxon>
        <taxon>Bacillati</taxon>
        <taxon>Actinomycetota</taxon>
        <taxon>Actinomycetes</taxon>
        <taxon>Mycobacteriales</taxon>
        <taxon>Nocardiaceae</taxon>
        <taxon>Nocardia</taxon>
    </lineage>
</organism>
<dbReference type="EMBL" id="SNXK01000008">
    <property type="protein sequence ID" value="TDP31469.1"/>
    <property type="molecule type" value="Genomic_DNA"/>
</dbReference>
<feature type="compositionally biased region" description="Polar residues" evidence="1">
    <location>
        <begin position="1"/>
        <end position="16"/>
    </location>
</feature>
<dbReference type="AlphaFoldDB" id="A0A4R6P665"/>
<protein>
    <submittedName>
        <fullName evidence="2">Uncharacterized protein</fullName>
    </submittedName>
</protein>
<proteinExistence type="predicted"/>
<comment type="caution">
    <text evidence="2">The sequence shown here is derived from an EMBL/GenBank/DDBJ whole genome shotgun (WGS) entry which is preliminary data.</text>
</comment>
<sequence>MVRSLATISNEIDSTHATSAMSSRPMRSSPDAAVASPNPRCGGLCNNLWAGTSAVQTHLHRPFVGVRLPHRSHTDAEGTTSDPLGETLCGHPDPADVATLKTLALGWTDDFFSATRTPAYYPSGPAGTIPIAPEAVPLAGSQTVGGGHAGS</sequence>
<dbReference type="Proteomes" id="UP000295087">
    <property type="component" value="Unassembled WGS sequence"/>
</dbReference>
<evidence type="ECO:0000313" key="2">
    <source>
        <dbReference type="EMBL" id="TDP31469.1"/>
    </source>
</evidence>
<feature type="region of interest" description="Disordered" evidence="1">
    <location>
        <begin position="1"/>
        <end position="35"/>
    </location>
</feature>
<evidence type="ECO:0000313" key="3">
    <source>
        <dbReference type="Proteomes" id="UP000295087"/>
    </source>
</evidence>
<gene>
    <name evidence="2" type="ORF">DFR75_10874</name>
</gene>
<keyword evidence="3" id="KW-1185">Reference proteome</keyword>
<reference evidence="2 3" key="1">
    <citation type="submission" date="2019-03" db="EMBL/GenBank/DDBJ databases">
        <title>Genomic Encyclopedia of Type Strains, Phase IV (KMG-IV): sequencing the most valuable type-strain genomes for metagenomic binning, comparative biology and taxonomic classification.</title>
        <authorList>
            <person name="Goeker M."/>
        </authorList>
    </citation>
    <scope>NUCLEOTIDE SEQUENCE [LARGE SCALE GENOMIC DNA]</scope>
    <source>
        <strain evidence="2 3">DSM 44496</strain>
    </source>
</reference>
<name>A0A4R6P665_NOCIG</name>
<feature type="compositionally biased region" description="Low complexity" evidence="1">
    <location>
        <begin position="17"/>
        <end position="30"/>
    </location>
</feature>
<accession>A0A4R6P665</accession>
<evidence type="ECO:0000256" key="1">
    <source>
        <dbReference type="SAM" id="MobiDB-lite"/>
    </source>
</evidence>